<dbReference type="Gene3D" id="2.60.40.1120">
    <property type="entry name" value="Carboxypeptidase-like, regulatory domain"/>
    <property type="match status" value="1"/>
</dbReference>
<dbReference type="RefSeq" id="WP_111391619.1">
    <property type="nucleotide sequence ID" value="NZ_QKTX01000002.1"/>
</dbReference>
<feature type="domain" description="TonB-dependent receptor-like beta-barrel" evidence="5">
    <location>
        <begin position="549"/>
        <end position="931"/>
    </location>
</feature>
<sequence length="967" mass="107002">MKNKKQELPLKPLVILLLVIAFQLLTGFAFAQNGTIRGAVYDEKTGEPLFGVSVLVVETAKGEVTDFDGKFEIQATPGTYTLQISYISYSTLSLTEVLVENGKVLVIPDVLLKEEASELETVTVSAAAIRTTESALMSVKRNAPNLLDGISASTFRQIGDGDAASAVKRVTGVSIEGGKYVYVRGLGDRYTKTVLNGVDIPGLDPDRNTIQMDIFPTNVIDNIIVSKSFTAELPADFTGGVVDIETKDFPEEKTFRVSVSGGVNPSMHFNKNYLTYQGGRTDFLGFDDGTRANPTGGRTTIPQFGEVVGNPSSARGQDYQTILGGFNKILGATQQTSMMDFGLGLSFGNQIARPKATWGYNAALTYKNETEFYQGAQFNLYAKPISPSDTELEALERQVGDYGVNSVLLGGLAGIALKTNTSKYKLNILHLQNGESKAGTFDFVNTNLGANFEAAQYNLEYSQRGLSSILLSGSHFFKGRTWEVNWKLAPTRSTIEDPDIRFTRFRLPTNTISTEVGLPTRIWRSLEEYNIAGKLDVARSLKAFSRDAKIRMGGAYTFKFRDFEIQSFQFPTGNTKLNGDPNAILNPENLFSGTNRNGVRYNPDFIPINPNAYQGYVTNFAGYGSFESSPIQNLRAILGLRVEQYNQFYTGTNQTGTLDYDLVEMLDDLDFFPTLNLVYGLKENQNLRASASRTIARPSFKELSFAEILDPITGRTFIGGLFPESTNGGTEVLWDGNLTSTRINNFDVRWESFQQKGEMWSVGAFYKTFDKPIEIVQFLSDPGSFQPRNVGNGTVMGVELEFRKSLRFLSSKMENFLWTTNLTITESQINMSETEKKSRQLTAREGQEIGNTRDMAGQAPYIVNTGLSYNNFSRGWEAGIYYNVQGPTLNLVGFGNRTDTYTVPFHSLNLNINKTFGADERIRTSLGVQNLLNDKREIVFSSFGAQDQIFTQLAPGTRVNFSVGFSF</sequence>
<evidence type="ECO:0000256" key="4">
    <source>
        <dbReference type="RuleBase" id="RU003357"/>
    </source>
</evidence>
<dbReference type="Proteomes" id="UP000248917">
    <property type="component" value="Unassembled WGS sequence"/>
</dbReference>
<feature type="domain" description="TonB-dependent receptor plug" evidence="6">
    <location>
        <begin position="140"/>
        <end position="241"/>
    </location>
</feature>
<reference evidence="7 8" key="1">
    <citation type="submission" date="2018-06" db="EMBL/GenBank/DDBJ databases">
        <title>Genomic Encyclopedia of Archaeal and Bacterial Type Strains, Phase II (KMG-II): from individual species to whole genera.</title>
        <authorList>
            <person name="Goeker M."/>
        </authorList>
    </citation>
    <scope>NUCLEOTIDE SEQUENCE [LARGE SCALE GENOMIC DNA]</scope>
    <source>
        <strain evidence="7 8">T4</strain>
    </source>
</reference>
<dbReference type="SUPFAM" id="SSF49464">
    <property type="entry name" value="Carboxypeptidase regulatory domain-like"/>
    <property type="match status" value="1"/>
</dbReference>
<keyword evidence="8" id="KW-1185">Reference proteome</keyword>
<dbReference type="SUPFAM" id="SSF56935">
    <property type="entry name" value="Porins"/>
    <property type="match status" value="1"/>
</dbReference>
<evidence type="ECO:0000256" key="1">
    <source>
        <dbReference type="ARBA" id="ARBA00004442"/>
    </source>
</evidence>
<dbReference type="PANTHER" id="PTHR40980">
    <property type="entry name" value="PLUG DOMAIN-CONTAINING PROTEIN"/>
    <property type="match status" value="1"/>
</dbReference>
<keyword evidence="4" id="KW-0798">TonB box</keyword>
<accession>A0A326RXZ1</accession>
<dbReference type="InterPro" id="IPR008969">
    <property type="entry name" value="CarboxyPept-like_regulatory"/>
</dbReference>
<comment type="caution">
    <text evidence="7">The sequence shown here is derived from an EMBL/GenBank/DDBJ whole genome shotgun (WGS) entry which is preliminary data.</text>
</comment>
<keyword evidence="3" id="KW-0998">Cell outer membrane</keyword>
<name>A0A326RXZ1_9BACT</name>
<dbReference type="GO" id="GO:0009279">
    <property type="term" value="C:cell outer membrane"/>
    <property type="evidence" value="ECO:0007669"/>
    <property type="project" value="UniProtKB-SubCell"/>
</dbReference>
<dbReference type="Pfam" id="PF13715">
    <property type="entry name" value="CarbopepD_reg_2"/>
    <property type="match status" value="1"/>
</dbReference>
<comment type="subcellular location">
    <subcellularLocation>
        <location evidence="1 4">Cell outer membrane</location>
    </subcellularLocation>
</comment>
<protein>
    <submittedName>
        <fullName evidence="7">TonB-dependent receptor-like protein</fullName>
    </submittedName>
</protein>
<dbReference type="Gene3D" id="2.40.170.20">
    <property type="entry name" value="TonB-dependent receptor, beta-barrel domain"/>
    <property type="match status" value="1"/>
</dbReference>
<dbReference type="Pfam" id="PF07715">
    <property type="entry name" value="Plug"/>
    <property type="match status" value="1"/>
</dbReference>
<proteinExistence type="inferred from homology"/>
<dbReference type="Pfam" id="PF00593">
    <property type="entry name" value="TonB_dep_Rec_b-barrel"/>
    <property type="match status" value="1"/>
</dbReference>
<evidence type="ECO:0000259" key="5">
    <source>
        <dbReference type="Pfam" id="PF00593"/>
    </source>
</evidence>
<dbReference type="OrthoDB" id="9768470at2"/>
<dbReference type="InterPro" id="IPR000531">
    <property type="entry name" value="Beta-barrel_TonB"/>
</dbReference>
<keyword evidence="2 4" id="KW-0472">Membrane</keyword>
<evidence type="ECO:0000256" key="2">
    <source>
        <dbReference type="ARBA" id="ARBA00023136"/>
    </source>
</evidence>
<dbReference type="AlphaFoldDB" id="A0A326RXZ1"/>
<evidence type="ECO:0000256" key="3">
    <source>
        <dbReference type="ARBA" id="ARBA00023237"/>
    </source>
</evidence>
<comment type="similarity">
    <text evidence="4">Belongs to the TonB-dependent receptor family.</text>
</comment>
<evidence type="ECO:0000313" key="7">
    <source>
        <dbReference type="EMBL" id="PZV86492.1"/>
    </source>
</evidence>
<evidence type="ECO:0000313" key="8">
    <source>
        <dbReference type="Proteomes" id="UP000248917"/>
    </source>
</evidence>
<dbReference type="InterPro" id="IPR037066">
    <property type="entry name" value="Plug_dom_sf"/>
</dbReference>
<dbReference type="Gene3D" id="2.170.130.10">
    <property type="entry name" value="TonB-dependent receptor, plug domain"/>
    <property type="match status" value="1"/>
</dbReference>
<dbReference type="InterPro" id="IPR036942">
    <property type="entry name" value="Beta-barrel_TonB_sf"/>
</dbReference>
<organism evidence="7 8">
    <name type="scientific">Algoriphagus aquaeductus</name>
    <dbReference type="NCBI Taxonomy" id="475299"/>
    <lineage>
        <taxon>Bacteria</taxon>
        <taxon>Pseudomonadati</taxon>
        <taxon>Bacteroidota</taxon>
        <taxon>Cytophagia</taxon>
        <taxon>Cytophagales</taxon>
        <taxon>Cyclobacteriaceae</taxon>
        <taxon>Algoriphagus</taxon>
    </lineage>
</organism>
<dbReference type="EMBL" id="QKTX01000002">
    <property type="protein sequence ID" value="PZV86492.1"/>
    <property type="molecule type" value="Genomic_DNA"/>
</dbReference>
<gene>
    <name evidence="7" type="ORF">CLV31_102392</name>
</gene>
<dbReference type="InterPro" id="IPR012910">
    <property type="entry name" value="Plug_dom"/>
</dbReference>
<evidence type="ECO:0000259" key="6">
    <source>
        <dbReference type="Pfam" id="PF07715"/>
    </source>
</evidence>
<dbReference type="PANTHER" id="PTHR40980:SF5">
    <property type="entry name" value="TONB-DEPENDENT RECEPTOR"/>
    <property type="match status" value="1"/>
</dbReference>
<keyword evidence="7" id="KW-0675">Receptor</keyword>